<keyword evidence="2" id="KW-1185">Reference proteome</keyword>
<gene>
    <name evidence="1" type="ORF">MMA15_26055</name>
</gene>
<dbReference type="Proteomes" id="UP001166784">
    <property type="component" value="Unassembled WGS sequence"/>
</dbReference>
<accession>A0ABS9T5E5</accession>
<dbReference type="EMBL" id="JAKWJU010000002">
    <property type="protein sequence ID" value="MCH6163736.1"/>
    <property type="molecule type" value="Genomic_DNA"/>
</dbReference>
<comment type="caution">
    <text evidence="1">The sequence shown here is derived from an EMBL/GenBank/DDBJ whole genome shotgun (WGS) entry which is preliminary data.</text>
</comment>
<name>A0ABS9T5E5_9ACTN</name>
<reference evidence="1" key="1">
    <citation type="submission" date="2022-03" db="EMBL/GenBank/DDBJ databases">
        <authorList>
            <person name="Santos J.D.N."/>
            <person name="Kallscheuer N."/>
            <person name="Jogler C."/>
            <person name="Lage O.M."/>
        </authorList>
    </citation>
    <scope>NUCLEOTIDE SEQUENCE</scope>
    <source>
        <strain evidence="1">M600PL45_2</strain>
    </source>
</reference>
<evidence type="ECO:0000313" key="2">
    <source>
        <dbReference type="Proteomes" id="UP001166784"/>
    </source>
</evidence>
<dbReference type="RefSeq" id="WP_241062603.1">
    <property type="nucleotide sequence ID" value="NZ_JAKWJU010000002.1"/>
</dbReference>
<organism evidence="1 2">
    <name type="scientific">Streptomyces marispadix</name>
    <dbReference type="NCBI Taxonomy" id="2922868"/>
    <lineage>
        <taxon>Bacteria</taxon>
        <taxon>Bacillati</taxon>
        <taxon>Actinomycetota</taxon>
        <taxon>Actinomycetes</taxon>
        <taxon>Kitasatosporales</taxon>
        <taxon>Streptomycetaceae</taxon>
        <taxon>Streptomyces</taxon>
    </lineage>
</organism>
<proteinExistence type="predicted"/>
<reference evidence="1" key="2">
    <citation type="journal article" date="2023" name="Int. J. Syst. Evol. Microbiol.">
        <title>Streptomyces marispadix sp. nov., isolated from marine beach sediment of the Northern Coast of Portugal.</title>
        <authorList>
            <person name="dos Santos J.D.N."/>
            <person name="Vitorino I.R."/>
            <person name="Kallscheuer N."/>
            <person name="Srivastava A."/>
            <person name="Krautwurst S."/>
            <person name="Marz M."/>
            <person name="Jogler C."/>
            <person name="Lobo Da Cunha A."/>
            <person name="Catita J."/>
            <person name="Goncalves H."/>
            <person name="Gonzalez I."/>
            <person name="Reyes F."/>
            <person name="Lage O.M."/>
        </authorList>
    </citation>
    <scope>NUCLEOTIDE SEQUENCE</scope>
    <source>
        <strain evidence="1">M600PL45_2</strain>
    </source>
</reference>
<evidence type="ECO:0000313" key="1">
    <source>
        <dbReference type="EMBL" id="MCH6163736.1"/>
    </source>
</evidence>
<sequence length="175" mass="18892">MDAYKLPPNPEGSATSPYSASVYLPGHVVPPSAGPLPEASSDNGLLSAWHPNIKGQTMSIPVKEAPTYEPTYRGGSIKTPGKLGSIDVSVDQSYQIRAVGMEPVESQQMVTPDGRPVTRVNYEYQYEVRKRTVGTVQGIHGWGESDWKRVSADEVANLVRNDRVAAANLPGREGT</sequence>
<protein>
    <submittedName>
        <fullName evidence="1">Uncharacterized protein</fullName>
    </submittedName>
</protein>